<evidence type="ECO:0000313" key="2">
    <source>
        <dbReference type="EMBL" id="MET3748861.1"/>
    </source>
</evidence>
<protein>
    <submittedName>
        <fullName evidence="2">Transcriptional regulator with XRE-family HTH domain</fullName>
    </submittedName>
</protein>
<accession>A0ABV2LXC7</accession>
<name>A0ABV2LXC7_9FIRM</name>
<dbReference type="SUPFAM" id="SSF48452">
    <property type="entry name" value="TPR-like"/>
    <property type="match status" value="1"/>
</dbReference>
<sequence>MSEEKRTVGNLIRFIRENRKISREKLCLGLCSATTLMRYELGERIPDKFMADALLERMGQIPFRYEFIGSEQEFQFRMMRNHIEKLQKKDREKAEFLIREYESLVTENDSLHMQYLWMKKAEIFCGQENFQRAEQFYRKALGYTELPVSGDKLETRFLTECEISCLYGLAETLYMQDKAEQALLLHTGIRQYLDKNYWDYGKRQKYYPQILYRLAQKEVSDLNTGKAYRHLTEARKLLMESYQSLHLREICELLRDIEKMIPGKEKEPEQDEFITVLKILETERNGSITEEGIELWESTAKHLL</sequence>
<dbReference type="PROSITE" id="PS50943">
    <property type="entry name" value="HTH_CROC1"/>
    <property type="match status" value="1"/>
</dbReference>
<evidence type="ECO:0000313" key="3">
    <source>
        <dbReference type="Proteomes" id="UP001549106"/>
    </source>
</evidence>
<dbReference type="RefSeq" id="WP_257463681.1">
    <property type="nucleotide sequence ID" value="NZ_JANJZT010000001.1"/>
</dbReference>
<feature type="domain" description="HTH cro/C1-type" evidence="1">
    <location>
        <begin position="12"/>
        <end position="68"/>
    </location>
</feature>
<dbReference type="EMBL" id="JBEPMJ010000001">
    <property type="protein sequence ID" value="MET3748861.1"/>
    <property type="molecule type" value="Genomic_DNA"/>
</dbReference>
<reference evidence="2 3" key="1">
    <citation type="submission" date="2024-06" db="EMBL/GenBank/DDBJ databases">
        <title>Genomic Encyclopedia of Type Strains, Phase IV (KMG-IV): sequencing the most valuable type-strain genomes for metagenomic binning, comparative biology and taxonomic classification.</title>
        <authorList>
            <person name="Goeker M."/>
        </authorList>
    </citation>
    <scope>NUCLEOTIDE SEQUENCE [LARGE SCALE GENOMIC DNA]</scope>
    <source>
        <strain evidence="2 3">DSM 29492</strain>
    </source>
</reference>
<dbReference type="InterPro" id="IPR010982">
    <property type="entry name" value="Lambda_DNA-bd_dom_sf"/>
</dbReference>
<gene>
    <name evidence="2" type="ORF">ABID24_000077</name>
</gene>
<proteinExistence type="predicted"/>
<organism evidence="2 3">
    <name type="scientific">Blautia caecimuris</name>
    <dbReference type="NCBI Taxonomy" id="1796615"/>
    <lineage>
        <taxon>Bacteria</taxon>
        <taxon>Bacillati</taxon>
        <taxon>Bacillota</taxon>
        <taxon>Clostridia</taxon>
        <taxon>Lachnospirales</taxon>
        <taxon>Lachnospiraceae</taxon>
        <taxon>Blautia</taxon>
    </lineage>
</organism>
<dbReference type="CDD" id="cd00093">
    <property type="entry name" value="HTH_XRE"/>
    <property type="match status" value="1"/>
</dbReference>
<dbReference type="Gene3D" id="1.25.40.10">
    <property type="entry name" value="Tetratricopeptide repeat domain"/>
    <property type="match status" value="1"/>
</dbReference>
<dbReference type="InterPro" id="IPR011990">
    <property type="entry name" value="TPR-like_helical_dom_sf"/>
</dbReference>
<keyword evidence="3" id="KW-1185">Reference proteome</keyword>
<dbReference type="Proteomes" id="UP001549106">
    <property type="component" value="Unassembled WGS sequence"/>
</dbReference>
<dbReference type="SUPFAM" id="SSF47413">
    <property type="entry name" value="lambda repressor-like DNA-binding domains"/>
    <property type="match status" value="1"/>
</dbReference>
<comment type="caution">
    <text evidence="2">The sequence shown here is derived from an EMBL/GenBank/DDBJ whole genome shotgun (WGS) entry which is preliminary data.</text>
</comment>
<evidence type="ECO:0000259" key="1">
    <source>
        <dbReference type="PROSITE" id="PS50943"/>
    </source>
</evidence>
<dbReference type="InterPro" id="IPR001387">
    <property type="entry name" value="Cro/C1-type_HTH"/>
</dbReference>